<protein>
    <submittedName>
        <fullName evidence="11">Ferruginol synthase</fullName>
    </submittedName>
</protein>
<dbReference type="SUPFAM" id="SSF48264">
    <property type="entry name" value="Cytochrome P450"/>
    <property type="match status" value="1"/>
</dbReference>
<evidence type="ECO:0000256" key="3">
    <source>
        <dbReference type="ARBA" id="ARBA00022617"/>
    </source>
</evidence>
<evidence type="ECO:0000256" key="5">
    <source>
        <dbReference type="ARBA" id="ARBA00022723"/>
    </source>
</evidence>
<keyword evidence="9" id="KW-0503">Monooxygenase</keyword>
<dbReference type="InterPro" id="IPR001128">
    <property type="entry name" value="Cyt_P450"/>
</dbReference>
<dbReference type="GO" id="GO:0020037">
    <property type="term" value="F:heme binding"/>
    <property type="evidence" value="ECO:0007669"/>
    <property type="project" value="InterPro"/>
</dbReference>
<dbReference type="GO" id="GO:0005506">
    <property type="term" value="F:iron ion binding"/>
    <property type="evidence" value="ECO:0007669"/>
    <property type="project" value="InterPro"/>
</dbReference>
<proteinExistence type="inferred from homology"/>
<dbReference type="PANTHER" id="PTHR47950:SF4">
    <property type="entry name" value="GERANIOL 8-HYDROXYLASE-LIKE"/>
    <property type="match status" value="1"/>
</dbReference>
<evidence type="ECO:0000256" key="4">
    <source>
        <dbReference type="ARBA" id="ARBA00022692"/>
    </source>
</evidence>
<dbReference type="GO" id="GO:0016020">
    <property type="term" value="C:membrane"/>
    <property type="evidence" value="ECO:0007669"/>
    <property type="project" value="UniProtKB-SubCell"/>
</dbReference>
<dbReference type="Proteomes" id="UP000653305">
    <property type="component" value="Unassembled WGS sequence"/>
</dbReference>
<keyword evidence="8" id="KW-0408">Iron</keyword>
<comment type="caution">
    <text evidence="11">The sequence shown here is derived from an EMBL/GenBank/DDBJ whole genome shotgun (WGS) entry which is preliminary data.</text>
</comment>
<dbReference type="GO" id="GO:0016705">
    <property type="term" value="F:oxidoreductase activity, acting on paired donors, with incorporation or reduction of molecular oxygen"/>
    <property type="evidence" value="ECO:0007669"/>
    <property type="project" value="InterPro"/>
</dbReference>
<keyword evidence="4" id="KW-0812">Transmembrane</keyword>
<dbReference type="GO" id="GO:0004497">
    <property type="term" value="F:monooxygenase activity"/>
    <property type="evidence" value="ECO:0007669"/>
    <property type="project" value="UniProtKB-KW"/>
</dbReference>
<evidence type="ECO:0000256" key="7">
    <source>
        <dbReference type="ARBA" id="ARBA00023002"/>
    </source>
</evidence>
<dbReference type="InterPro" id="IPR036396">
    <property type="entry name" value="Cyt_P450_sf"/>
</dbReference>
<dbReference type="Gene3D" id="1.10.630.10">
    <property type="entry name" value="Cytochrome P450"/>
    <property type="match status" value="1"/>
</dbReference>
<keyword evidence="5" id="KW-0479">Metal-binding</keyword>
<keyword evidence="3" id="KW-0349">Heme</keyword>
<comment type="similarity">
    <text evidence="2">Belongs to the cytochrome P450 family.</text>
</comment>
<evidence type="ECO:0000313" key="12">
    <source>
        <dbReference type="Proteomes" id="UP000653305"/>
    </source>
</evidence>
<comment type="subcellular location">
    <subcellularLocation>
        <location evidence="1">Membrane</location>
        <topology evidence="1">Single-pass membrane protein</topology>
    </subcellularLocation>
</comment>
<evidence type="ECO:0000256" key="1">
    <source>
        <dbReference type="ARBA" id="ARBA00004167"/>
    </source>
</evidence>
<evidence type="ECO:0000313" key="11">
    <source>
        <dbReference type="EMBL" id="GFP99539.1"/>
    </source>
</evidence>
<organism evidence="11 12">
    <name type="scientific">Phtheirospermum japonicum</name>
    <dbReference type="NCBI Taxonomy" id="374723"/>
    <lineage>
        <taxon>Eukaryota</taxon>
        <taxon>Viridiplantae</taxon>
        <taxon>Streptophyta</taxon>
        <taxon>Embryophyta</taxon>
        <taxon>Tracheophyta</taxon>
        <taxon>Spermatophyta</taxon>
        <taxon>Magnoliopsida</taxon>
        <taxon>eudicotyledons</taxon>
        <taxon>Gunneridae</taxon>
        <taxon>Pentapetalae</taxon>
        <taxon>asterids</taxon>
        <taxon>lamiids</taxon>
        <taxon>Lamiales</taxon>
        <taxon>Orobanchaceae</taxon>
        <taxon>Orobanchaceae incertae sedis</taxon>
        <taxon>Phtheirospermum</taxon>
    </lineage>
</organism>
<keyword evidence="10" id="KW-0472">Membrane</keyword>
<sequence>MCTCFQYFLRPPHRAAKLPPGPYPLPIIGNILHFGQNPHQSLAKLSRTHGPLMSIHLGRIFSVVASSPQTAKQVLGKHDHAFSSRTIPMAVHAHAHHQLSLCKEHMFCTPQLEASRGLRQEKLVKLYDYVKRCCDAGRAVDIGEAAFITTLNLVSELVVSSEVTAFDPDGANEFKHDFESISSVMGQSNLVDFFPVLERIDPQGIQRRAQFCMGKLLDFIEGLVNQRLESRGRVTSAKKTDLLEKLLDLNQESDQCEFSINDIKHLVLDLFLGATETVANTVEWAMTELLLNPEKLSKAKQELRTVIIGENKQVQESDIPKLPYLQAAIKETLRLHPPVPLLIPRKSEYDVQMSGYTIPKHTLLSHNTVVLSAVFGLWAETQAFGRTKILLSPNDS</sequence>
<dbReference type="PRINTS" id="PR00463">
    <property type="entry name" value="EP450I"/>
</dbReference>
<dbReference type="EMBL" id="BMAC01000579">
    <property type="protein sequence ID" value="GFP99539.1"/>
    <property type="molecule type" value="Genomic_DNA"/>
</dbReference>
<reference evidence="11" key="1">
    <citation type="submission" date="2020-07" db="EMBL/GenBank/DDBJ databases">
        <title>Ethylene signaling mediates host invasion by parasitic plants.</title>
        <authorList>
            <person name="Yoshida S."/>
        </authorList>
    </citation>
    <scope>NUCLEOTIDE SEQUENCE</scope>
    <source>
        <strain evidence="11">Okayama</strain>
    </source>
</reference>
<dbReference type="Pfam" id="PF00067">
    <property type="entry name" value="p450"/>
    <property type="match status" value="1"/>
</dbReference>
<evidence type="ECO:0000256" key="9">
    <source>
        <dbReference type="ARBA" id="ARBA00023033"/>
    </source>
</evidence>
<gene>
    <name evidence="11" type="ORF">PHJA_002098000</name>
</gene>
<dbReference type="InterPro" id="IPR002401">
    <property type="entry name" value="Cyt_P450_E_grp-I"/>
</dbReference>
<evidence type="ECO:0000256" key="8">
    <source>
        <dbReference type="ARBA" id="ARBA00023004"/>
    </source>
</evidence>
<keyword evidence="7" id="KW-0560">Oxidoreductase</keyword>
<evidence type="ECO:0000256" key="2">
    <source>
        <dbReference type="ARBA" id="ARBA00010617"/>
    </source>
</evidence>
<dbReference type="OrthoDB" id="507451at2759"/>
<evidence type="ECO:0000256" key="6">
    <source>
        <dbReference type="ARBA" id="ARBA00022989"/>
    </source>
</evidence>
<accession>A0A830CKM2</accession>
<keyword evidence="12" id="KW-1185">Reference proteome</keyword>
<dbReference type="PANTHER" id="PTHR47950">
    <property type="entry name" value="CYTOCHROME P450, FAMILY 76, SUBFAMILY C, POLYPEPTIDE 5-RELATED"/>
    <property type="match status" value="1"/>
</dbReference>
<name>A0A830CKM2_9LAMI</name>
<evidence type="ECO:0000256" key="10">
    <source>
        <dbReference type="ARBA" id="ARBA00023136"/>
    </source>
</evidence>
<dbReference type="AlphaFoldDB" id="A0A830CKM2"/>
<keyword evidence="6" id="KW-1133">Transmembrane helix</keyword>